<gene>
    <name evidence="1" type="ORF">BXY75_2269</name>
</gene>
<organism evidence="1 2">
    <name type="scientific">Ulvibacter antarcticus</name>
    <dbReference type="NCBI Taxonomy" id="442714"/>
    <lineage>
        <taxon>Bacteria</taxon>
        <taxon>Pseudomonadati</taxon>
        <taxon>Bacteroidota</taxon>
        <taxon>Flavobacteriia</taxon>
        <taxon>Flavobacteriales</taxon>
        <taxon>Flavobacteriaceae</taxon>
        <taxon>Ulvibacter</taxon>
    </lineage>
</organism>
<dbReference type="AlphaFoldDB" id="A0A3L9YLK2"/>
<dbReference type="EMBL" id="REFC01000013">
    <property type="protein sequence ID" value="RMA58888.1"/>
    <property type="molecule type" value="Genomic_DNA"/>
</dbReference>
<reference evidence="1 2" key="1">
    <citation type="submission" date="2018-10" db="EMBL/GenBank/DDBJ databases">
        <title>Genomic Encyclopedia of Archaeal and Bacterial Type Strains, Phase II (KMG-II): from individual species to whole genera.</title>
        <authorList>
            <person name="Goeker M."/>
        </authorList>
    </citation>
    <scope>NUCLEOTIDE SEQUENCE [LARGE SCALE GENOMIC DNA]</scope>
    <source>
        <strain evidence="1 2">DSM 23424</strain>
    </source>
</reference>
<protein>
    <submittedName>
        <fullName evidence="1">Uncharacterized protein</fullName>
    </submittedName>
</protein>
<sequence>MNDVSSLLDTFLQNLLGFIKTLEVIRGAKQTSVSSSELNEAQRNSICIENRVN</sequence>
<dbReference type="Proteomes" id="UP000271339">
    <property type="component" value="Unassembled WGS sequence"/>
</dbReference>
<evidence type="ECO:0000313" key="2">
    <source>
        <dbReference type="Proteomes" id="UP000271339"/>
    </source>
</evidence>
<comment type="caution">
    <text evidence="1">The sequence shown here is derived from an EMBL/GenBank/DDBJ whole genome shotgun (WGS) entry which is preliminary data.</text>
</comment>
<accession>A0A3L9YLK2</accession>
<name>A0A3L9YLK2_9FLAO</name>
<proteinExistence type="predicted"/>
<keyword evidence="2" id="KW-1185">Reference proteome</keyword>
<evidence type="ECO:0000313" key="1">
    <source>
        <dbReference type="EMBL" id="RMA58888.1"/>
    </source>
</evidence>